<dbReference type="GO" id="GO:0006281">
    <property type="term" value="P:DNA repair"/>
    <property type="evidence" value="ECO:0007669"/>
    <property type="project" value="InterPro"/>
</dbReference>
<dbReference type="InterPro" id="IPR020596">
    <property type="entry name" value="rRNA_Ade_Mease_Trfase_CS"/>
</dbReference>
<dbReference type="PhylomeDB" id="Q16P56"/>
<feature type="domain" description="Methyltransferase small" evidence="3">
    <location>
        <begin position="139"/>
        <end position="229"/>
    </location>
</feature>
<evidence type="ECO:0000313" key="4">
    <source>
        <dbReference type="EMBL" id="EAT36142.1"/>
    </source>
</evidence>
<dbReference type="PRINTS" id="PR00507">
    <property type="entry name" value="N12N6MTFRASE"/>
</dbReference>
<protein>
    <recommendedName>
        <fullName evidence="2">Methyltransferase-like protein 5</fullName>
    </recommendedName>
</protein>
<dbReference type="GO" id="GO:0070876">
    <property type="term" value="C:SOSS complex"/>
    <property type="evidence" value="ECO:0007669"/>
    <property type="project" value="InterPro"/>
</dbReference>
<dbReference type="SUPFAM" id="SSF53335">
    <property type="entry name" value="S-adenosyl-L-methionine-dependent methyltransferases"/>
    <property type="match status" value="1"/>
</dbReference>
<dbReference type="InterPro" id="IPR031821">
    <property type="entry name" value="SOSSC"/>
</dbReference>
<dbReference type="Pfam" id="PF15925">
    <property type="entry name" value="SOSSC"/>
    <property type="match status" value="1"/>
</dbReference>
<dbReference type="EMBL" id="CH477793">
    <property type="protein sequence ID" value="EAT36142.1"/>
    <property type="molecule type" value="Genomic_DNA"/>
</dbReference>
<sequence>MAFPSSNAQADVTKKILEDIQIKKQLLQKGVSPVTPNISATPAGLTIPQYVQATSQAQSNQPVESTINATTKAVYNQALSQSYGFFIPQDSLFGNNIIPLKKFEEFLQTVDGFENPKVTLEQYITPSHIASHMLYTIQTNYDDLENKLVLDLGCGAGMLSVGAALLGAAHVVGVEIDADAIEIFKGNIEGFELDNVDCIQWDVLGMEDIDFEHKFDTVLMNPPFGTKQNSGIDMKFLRIGLALADRSVYSLHKTSTRDHIKKKAIEWKVKATVVAELKYNLPQTYKFHKKSSVDIAVDLWRFEKR</sequence>
<dbReference type="STRING" id="7159.Q16P56"/>
<dbReference type="VEuPathDB" id="VectorBase:AAEL019493"/>
<dbReference type="InterPro" id="IPR029063">
    <property type="entry name" value="SAM-dependent_MTases_sf"/>
</dbReference>
<dbReference type="eggNOG" id="KOG3420">
    <property type="taxonomic scope" value="Eukaryota"/>
</dbReference>
<dbReference type="Pfam" id="PF05175">
    <property type="entry name" value="MTS"/>
    <property type="match status" value="1"/>
</dbReference>
<reference evidence="4" key="1">
    <citation type="submission" date="2005-10" db="EMBL/GenBank/DDBJ databases">
        <authorList>
            <person name="Loftus B.J."/>
            <person name="Nene V.M."/>
            <person name="Hannick L.I."/>
            <person name="Bidwell S."/>
            <person name="Haas B."/>
            <person name="Amedeo P."/>
            <person name="Orvis J."/>
            <person name="Wortman J.R."/>
            <person name="White O.R."/>
            <person name="Salzberg S."/>
            <person name="Shumway M."/>
            <person name="Koo H."/>
            <person name="Zhao Y."/>
            <person name="Holmes M."/>
            <person name="Miller J."/>
            <person name="Schatz M."/>
            <person name="Pop M."/>
            <person name="Pai G."/>
            <person name="Utterback T."/>
            <person name="Rogers Y.-H."/>
            <person name="Kravitz S."/>
            <person name="Fraser C.M."/>
        </authorList>
    </citation>
    <scope>NUCLEOTIDE SEQUENCE</scope>
    <source>
        <strain evidence="4">Liverpool</strain>
    </source>
</reference>
<reference evidence="4" key="3">
    <citation type="submission" date="2012-09" db="EMBL/GenBank/DDBJ databases">
        <authorList>
            <consortium name="VectorBase"/>
        </authorList>
    </citation>
    <scope>NUCLEOTIDE SEQUENCE</scope>
    <source>
        <strain evidence="4">Liverpool</strain>
    </source>
</reference>
<proteinExistence type="inferred from homology"/>
<dbReference type="CDD" id="cd02440">
    <property type="entry name" value="AdoMet_MTases"/>
    <property type="match status" value="1"/>
</dbReference>
<dbReference type="HOGENOM" id="CLU_074702_0_0_1"/>
<dbReference type="PANTHER" id="PTHR23290">
    <property type="entry name" value="RRNA N6-ADENOSINE-METHYLTRANSFERASE METTL5"/>
    <property type="match status" value="1"/>
</dbReference>
<dbReference type="PaxDb" id="7159-AAEL011749-PA"/>
<evidence type="ECO:0000256" key="1">
    <source>
        <dbReference type="ARBA" id="ARBA00009741"/>
    </source>
</evidence>
<dbReference type="GO" id="GO:0003676">
    <property type="term" value="F:nucleic acid binding"/>
    <property type="evidence" value="ECO:0007669"/>
    <property type="project" value="InterPro"/>
</dbReference>
<dbReference type="Proteomes" id="UP000682892">
    <property type="component" value="Unassembled WGS sequence"/>
</dbReference>
<dbReference type="InterPro" id="IPR051720">
    <property type="entry name" value="rRNA_MeTrfase/Polyamine_Synth"/>
</dbReference>
<evidence type="ECO:0000259" key="3">
    <source>
        <dbReference type="Pfam" id="PF05175"/>
    </source>
</evidence>
<accession>Q16P56</accession>
<dbReference type="PROSITE" id="PS00092">
    <property type="entry name" value="N6_MTASE"/>
    <property type="match status" value="1"/>
</dbReference>
<dbReference type="OMA" id="CINCDIL"/>
<evidence type="ECO:0000313" key="5">
    <source>
        <dbReference type="Proteomes" id="UP000682892"/>
    </source>
</evidence>
<dbReference type="InterPro" id="IPR002052">
    <property type="entry name" value="DNA_methylase_N6_adenine_CS"/>
</dbReference>
<dbReference type="GO" id="GO:0008988">
    <property type="term" value="F:rRNA (adenine-N6-)-methyltransferase activity"/>
    <property type="evidence" value="ECO:0007669"/>
    <property type="project" value="TreeGrafter"/>
</dbReference>
<reference evidence="4" key="2">
    <citation type="journal article" date="2007" name="Science">
        <title>Genome sequence of Aedes aegypti, a major arbovirus vector.</title>
        <authorList>
            <person name="Nene V."/>
            <person name="Wortman J.R."/>
            <person name="Lawson D."/>
            <person name="Haas B."/>
            <person name="Kodira C."/>
            <person name="Tu Z.J."/>
            <person name="Loftus B."/>
            <person name="Xi Z."/>
            <person name="Megy K."/>
            <person name="Grabherr M."/>
            <person name="Ren Q."/>
            <person name="Zdobnov E.M."/>
            <person name="Lobo N.F."/>
            <person name="Campbell K.S."/>
            <person name="Brown S.E."/>
            <person name="Bonaldo M.F."/>
            <person name="Zhu J."/>
            <person name="Sinkins S.P."/>
            <person name="Hogenkamp D.G."/>
            <person name="Amedeo P."/>
            <person name="Arensburger P."/>
            <person name="Atkinson P.W."/>
            <person name="Bidwell S."/>
            <person name="Biedler J."/>
            <person name="Birney E."/>
            <person name="Bruggner R.V."/>
            <person name="Costas J."/>
            <person name="Coy M.R."/>
            <person name="Crabtree J."/>
            <person name="Crawford M."/>
            <person name="Debruyn B."/>
            <person name="Decaprio D."/>
            <person name="Eiglmeier K."/>
            <person name="Eisenstadt E."/>
            <person name="El-Dorry H."/>
            <person name="Gelbart W.M."/>
            <person name="Gomes S.L."/>
            <person name="Hammond M."/>
            <person name="Hannick L.I."/>
            <person name="Hogan J.R."/>
            <person name="Holmes M.H."/>
            <person name="Jaffe D."/>
            <person name="Johnston J.S."/>
            <person name="Kennedy R.C."/>
            <person name="Koo H."/>
            <person name="Kravitz S."/>
            <person name="Kriventseva E.V."/>
            <person name="Kulp D."/>
            <person name="Labutti K."/>
            <person name="Lee E."/>
            <person name="Li S."/>
            <person name="Lovin D.D."/>
            <person name="Mao C."/>
            <person name="Mauceli E."/>
            <person name="Menck C.F."/>
            <person name="Miller J.R."/>
            <person name="Montgomery P."/>
            <person name="Mori A."/>
            <person name="Nascimento A.L."/>
            <person name="Naveira H.F."/>
            <person name="Nusbaum C."/>
            <person name="O'leary S."/>
            <person name="Orvis J."/>
            <person name="Pertea M."/>
            <person name="Quesneville H."/>
            <person name="Reidenbach K.R."/>
            <person name="Rogers Y.H."/>
            <person name="Roth C.W."/>
            <person name="Schneider J.R."/>
            <person name="Schatz M."/>
            <person name="Shumway M."/>
            <person name="Stanke M."/>
            <person name="Stinson E.O."/>
            <person name="Tubio J.M."/>
            <person name="Vanzee J.P."/>
            <person name="Verjovski-Almeida S."/>
            <person name="Werner D."/>
            <person name="White O."/>
            <person name="Wyder S."/>
            <person name="Zeng Q."/>
            <person name="Zhao Q."/>
            <person name="Zhao Y."/>
            <person name="Hill C.A."/>
            <person name="Raikhel A.S."/>
            <person name="Soares M.B."/>
            <person name="Knudson D.L."/>
            <person name="Lee N.H."/>
            <person name="Galagan J."/>
            <person name="Salzberg S.L."/>
            <person name="Paulsen I.T."/>
            <person name="Dimopoulos G."/>
            <person name="Collins F.H."/>
            <person name="Birren B."/>
            <person name="Fraser-Liggett C.M."/>
            <person name="Severson D.W."/>
        </authorList>
    </citation>
    <scope>NUCLEOTIDE SEQUENCE [LARGE SCALE GENOMIC DNA]</scope>
    <source>
        <strain evidence="4">Liverpool</strain>
    </source>
</reference>
<dbReference type="PROSITE" id="PS01131">
    <property type="entry name" value="RRNA_A_DIMETH"/>
    <property type="match status" value="1"/>
</dbReference>
<dbReference type="AlphaFoldDB" id="Q16P56"/>
<name>Q16P56_AEDAE</name>
<dbReference type="Gene3D" id="3.40.50.150">
    <property type="entry name" value="Vaccinia Virus protein VP39"/>
    <property type="match status" value="1"/>
</dbReference>
<dbReference type="GO" id="GO:0000179">
    <property type="term" value="F:rRNA (adenine-N6,N6-)-dimethyltransferase activity"/>
    <property type="evidence" value="ECO:0007669"/>
    <property type="project" value="InterPro"/>
</dbReference>
<dbReference type="PANTHER" id="PTHR23290:SF0">
    <property type="entry name" value="RRNA N6-ADENOSINE-METHYLTRANSFERASE METTL5"/>
    <property type="match status" value="1"/>
</dbReference>
<comment type="similarity">
    <text evidence="1">Belongs to the methyltransferase superfamily. PrmA family.</text>
</comment>
<evidence type="ECO:0000256" key="2">
    <source>
        <dbReference type="ARBA" id="ARBA00041374"/>
    </source>
</evidence>
<organism evidence="4 5">
    <name type="scientific">Aedes aegypti</name>
    <name type="common">Yellowfever mosquito</name>
    <name type="synonym">Culex aegypti</name>
    <dbReference type="NCBI Taxonomy" id="7159"/>
    <lineage>
        <taxon>Eukaryota</taxon>
        <taxon>Metazoa</taxon>
        <taxon>Ecdysozoa</taxon>
        <taxon>Arthropoda</taxon>
        <taxon>Hexapoda</taxon>
        <taxon>Insecta</taxon>
        <taxon>Pterygota</taxon>
        <taxon>Neoptera</taxon>
        <taxon>Endopterygota</taxon>
        <taxon>Diptera</taxon>
        <taxon>Nematocera</taxon>
        <taxon>Culicoidea</taxon>
        <taxon>Culicidae</taxon>
        <taxon>Culicinae</taxon>
        <taxon>Aedini</taxon>
        <taxon>Aedes</taxon>
        <taxon>Stegomyia</taxon>
    </lineage>
</organism>
<dbReference type="InterPro" id="IPR007848">
    <property type="entry name" value="Small_mtfrase_dom"/>
</dbReference>
<gene>
    <name evidence="4" type="ORF">AaeL_AAEL011749</name>
</gene>